<keyword evidence="1" id="KW-1133">Transmembrane helix</keyword>
<reference evidence="3" key="1">
    <citation type="submission" date="2011-05" db="EMBL/GenBank/DDBJ databases">
        <authorList>
            <person name="Richards S.R."/>
            <person name="Qu J."/>
            <person name="Jiang H."/>
            <person name="Jhangiani S.N."/>
            <person name="Agravi P."/>
            <person name="Goodspeed R."/>
            <person name="Gross S."/>
            <person name="Mandapat C."/>
            <person name="Jackson L."/>
            <person name="Mathew T."/>
            <person name="Pu L."/>
            <person name="Thornton R."/>
            <person name="Saada N."/>
            <person name="Wilczek-Boney K.B."/>
            <person name="Lee S."/>
            <person name="Kovar C."/>
            <person name="Wu Y."/>
            <person name="Scherer S.E."/>
            <person name="Worley K.C."/>
            <person name="Muzny D.M."/>
            <person name="Gibbs R."/>
        </authorList>
    </citation>
    <scope>NUCLEOTIDE SEQUENCE</scope>
    <source>
        <strain evidence="3">Brora</strain>
    </source>
</reference>
<keyword evidence="1" id="KW-0812">Transmembrane</keyword>
<keyword evidence="1" id="KW-0472">Membrane</keyword>
<dbReference type="EnsemblMetazoa" id="SMAR001725-RA">
    <property type="protein sequence ID" value="SMAR001725-PA"/>
    <property type="gene ID" value="SMAR001725"/>
</dbReference>
<protein>
    <submittedName>
        <fullName evidence="2">Uncharacterized protein</fullName>
    </submittedName>
</protein>
<dbReference type="HOGENOM" id="CLU_2443615_0_0_1"/>
<organism evidence="2 3">
    <name type="scientific">Strigamia maritima</name>
    <name type="common">European centipede</name>
    <name type="synonym">Geophilus maritimus</name>
    <dbReference type="NCBI Taxonomy" id="126957"/>
    <lineage>
        <taxon>Eukaryota</taxon>
        <taxon>Metazoa</taxon>
        <taxon>Ecdysozoa</taxon>
        <taxon>Arthropoda</taxon>
        <taxon>Myriapoda</taxon>
        <taxon>Chilopoda</taxon>
        <taxon>Pleurostigmophora</taxon>
        <taxon>Geophilomorpha</taxon>
        <taxon>Linotaeniidae</taxon>
        <taxon>Strigamia</taxon>
    </lineage>
</organism>
<dbReference type="Proteomes" id="UP000014500">
    <property type="component" value="Unassembled WGS sequence"/>
</dbReference>
<evidence type="ECO:0000313" key="2">
    <source>
        <dbReference type="EnsemblMetazoa" id="SMAR001725-PA"/>
    </source>
</evidence>
<accession>T1ILA4</accession>
<sequence>MEMLVGRATSVSCDLYAFIHFLFSIRFALKFSLASAQLDFTSGLYRRHAKPLTGKQPPTITTEFFMFSKFISCNFVLFCIILYFISSFCV</sequence>
<feature type="transmembrane region" description="Helical" evidence="1">
    <location>
        <begin position="64"/>
        <end position="85"/>
    </location>
</feature>
<reference evidence="2" key="2">
    <citation type="submission" date="2015-02" db="UniProtKB">
        <authorList>
            <consortium name="EnsemblMetazoa"/>
        </authorList>
    </citation>
    <scope>IDENTIFICATION</scope>
</reference>
<evidence type="ECO:0000256" key="1">
    <source>
        <dbReference type="SAM" id="Phobius"/>
    </source>
</evidence>
<proteinExistence type="predicted"/>
<dbReference type="EMBL" id="JH430760">
    <property type="status" value="NOT_ANNOTATED_CDS"/>
    <property type="molecule type" value="Genomic_DNA"/>
</dbReference>
<evidence type="ECO:0000313" key="3">
    <source>
        <dbReference type="Proteomes" id="UP000014500"/>
    </source>
</evidence>
<dbReference type="AlphaFoldDB" id="T1ILA4"/>
<keyword evidence="3" id="KW-1185">Reference proteome</keyword>
<name>T1ILA4_STRMM</name>